<keyword evidence="3" id="KW-1185">Reference proteome</keyword>
<sequence>MAALRQQHTNRFEDSNPNQAPPVTQFSISAERLHAGSLHWTATPAVASTNAAASKKLLKNLARAAKNQSGAAVPQLQESKRCANKEALLNLQTKTTTTRCSTKQR</sequence>
<protein>
    <submittedName>
        <fullName evidence="2">Uncharacterized protein</fullName>
    </submittedName>
</protein>
<proteinExistence type="predicted"/>
<reference evidence="2" key="1">
    <citation type="submission" date="2023-05" db="EMBL/GenBank/DDBJ databases">
        <title>Nepenthes gracilis genome sequencing.</title>
        <authorList>
            <person name="Fukushima K."/>
        </authorList>
    </citation>
    <scope>NUCLEOTIDE SEQUENCE</scope>
    <source>
        <strain evidence="2">SING2019-196</strain>
    </source>
</reference>
<organism evidence="2 3">
    <name type="scientific">Nepenthes gracilis</name>
    <name type="common">Slender pitcher plant</name>
    <dbReference type="NCBI Taxonomy" id="150966"/>
    <lineage>
        <taxon>Eukaryota</taxon>
        <taxon>Viridiplantae</taxon>
        <taxon>Streptophyta</taxon>
        <taxon>Embryophyta</taxon>
        <taxon>Tracheophyta</taxon>
        <taxon>Spermatophyta</taxon>
        <taxon>Magnoliopsida</taxon>
        <taxon>eudicotyledons</taxon>
        <taxon>Gunneridae</taxon>
        <taxon>Pentapetalae</taxon>
        <taxon>Caryophyllales</taxon>
        <taxon>Nepenthaceae</taxon>
        <taxon>Nepenthes</taxon>
    </lineage>
</organism>
<accession>A0AAD3T904</accession>
<dbReference type="AlphaFoldDB" id="A0AAD3T904"/>
<evidence type="ECO:0000256" key="1">
    <source>
        <dbReference type="SAM" id="MobiDB-lite"/>
    </source>
</evidence>
<dbReference type="Proteomes" id="UP001279734">
    <property type="component" value="Unassembled WGS sequence"/>
</dbReference>
<evidence type="ECO:0000313" key="3">
    <source>
        <dbReference type="Proteomes" id="UP001279734"/>
    </source>
</evidence>
<comment type="caution">
    <text evidence="2">The sequence shown here is derived from an EMBL/GenBank/DDBJ whole genome shotgun (WGS) entry which is preliminary data.</text>
</comment>
<dbReference type="EMBL" id="BSYO01000028">
    <property type="protein sequence ID" value="GMH24851.1"/>
    <property type="molecule type" value="Genomic_DNA"/>
</dbReference>
<name>A0AAD3T904_NEPGR</name>
<feature type="region of interest" description="Disordered" evidence="1">
    <location>
        <begin position="1"/>
        <end position="23"/>
    </location>
</feature>
<evidence type="ECO:0000313" key="2">
    <source>
        <dbReference type="EMBL" id="GMH24851.1"/>
    </source>
</evidence>
<gene>
    <name evidence="2" type="ORF">Nepgr_026694</name>
</gene>